<evidence type="ECO:0000256" key="1">
    <source>
        <dbReference type="SAM" id="MobiDB-lite"/>
    </source>
</evidence>
<comment type="caution">
    <text evidence="2">The sequence shown here is derived from an EMBL/GenBank/DDBJ whole genome shotgun (WGS) entry which is preliminary data.</text>
</comment>
<dbReference type="InterPro" id="IPR007495">
    <property type="entry name" value="NqrM"/>
</dbReference>
<evidence type="ECO:0000313" key="2">
    <source>
        <dbReference type="EMBL" id="GAA4931718.1"/>
    </source>
</evidence>
<name>A0AAV3TY25_9ALTE</name>
<dbReference type="EMBL" id="BAABLX010000004">
    <property type="protein sequence ID" value="GAA4931718.1"/>
    <property type="molecule type" value="Genomic_DNA"/>
</dbReference>
<organism evidence="2 3">
    <name type="scientific">Halioxenophilus aromaticivorans</name>
    <dbReference type="NCBI Taxonomy" id="1306992"/>
    <lineage>
        <taxon>Bacteria</taxon>
        <taxon>Pseudomonadati</taxon>
        <taxon>Pseudomonadota</taxon>
        <taxon>Gammaproteobacteria</taxon>
        <taxon>Alteromonadales</taxon>
        <taxon>Alteromonadaceae</taxon>
        <taxon>Halioxenophilus</taxon>
    </lineage>
</organism>
<dbReference type="AlphaFoldDB" id="A0AAV3TY25"/>
<dbReference type="Proteomes" id="UP001409585">
    <property type="component" value="Unassembled WGS sequence"/>
</dbReference>
<dbReference type="Pfam" id="PF04400">
    <property type="entry name" value="NqrM"/>
    <property type="match status" value="1"/>
</dbReference>
<dbReference type="PANTHER" id="PTHR40691:SF3">
    <property type="entry name" value="(NA+)-NQR MATURATION NQRM"/>
    <property type="match status" value="1"/>
</dbReference>
<reference evidence="3" key="1">
    <citation type="journal article" date="2019" name="Int. J. Syst. Evol. Microbiol.">
        <title>The Global Catalogue of Microorganisms (GCM) 10K type strain sequencing project: providing services to taxonomists for standard genome sequencing and annotation.</title>
        <authorList>
            <consortium name="The Broad Institute Genomics Platform"/>
            <consortium name="The Broad Institute Genome Sequencing Center for Infectious Disease"/>
            <person name="Wu L."/>
            <person name="Ma J."/>
        </authorList>
    </citation>
    <scope>NUCLEOTIDE SEQUENCE [LARGE SCALE GENOMIC DNA]</scope>
    <source>
        <strain evidence="3">JCM 19134</strain>
    </source>
</reference>
<protein>
    <submittedName>
        <fullName evidence="2">(Na+)-NQR maturation NqrM</fullName>
    </submittedName>
</protein>
<keyword evidence="3" id="KW-1185">Reference proteome</keyword>
<dbReference type="RefSeq" id="WP_345416513.1">
    <property type="nucleotide sequence ID" value="NZ_AP031496.1"/>
</dbReference>
<feature type="region of interest" description="Disordered" evidence="1">
    <location>
        <begin position="60"/>
        <end position="86"/>
    </location>
</feature>
<sequence>MTFLVTLCVLLLVVGAMSIGVILGRKPISGSCGGIGAALDDPDYVCDFCGNDESKCEERQQELAQTQKPQAQNLSYDATNKTPNDR</sequence>
<feature type="compositionally biased region" description="Polar residues" evidence="1">
    <location>
        <begin position="62"/>
        <end position="86"/>
    </location>
</feature>
<evidence type="ECO:0000313" key="3">
    <source>
        <dbReference type="Proteomes" id="UP001409585"/>
    </source>
</evidence>
<gene>
    <name evidence="2" type="primary">nqrM</name>
    <name evidence="2" type="ORF">GCM10025791_04900</name>
</gene>
<dbReference type="PANTHER" id="PTHR40691">
    <property type="entry name" value="(NA+)-NQR MATURATION NQRM"/>
    <property type="match status" value="1"/>
</dbReference>
<proteinExistence type="predicted"/>
<accession>A0AAV3TY25</accession>